<organism evidence="2 3">
    <name type="scientific">[Ruminococcus] lactaris</name>
    <dbReference type="NCBI Taxonomy" id="46228"/>
    <lineage>
        <taxon>Bacteria</taxon>
        <taxon>Bacillati</taxon>
        <taxon>Bacillota</taxon>
        <taxon>Clostridia</taxon>
        <taxon>Lachnospirales</taxon>
        <taxon>Lachnospiraceae</taxon>
        <taxon>Mediterraneibacter</taxon>
    </lineage>
</organism>
<evidence type="ECO:0000259" key="1">
    <source>
        <dbReference type="PROSITE" id="PS50943"/>
    </source>
</evidence>
<dbReference type="SUPFAM" id="SSF47413">
    <property type="entry name" value="lambda repressor-like DNA-binding domains"/>
    <property type="match status" value="1"/>
</dbReference>
<evidence type="ECO:0000313" key="2">
    <source>
        <dbReference type="EMBL" id="RGK41967.1"/>
    </source>
</evidence>
<dbReference type="Proteomes" id="UP000260793">
    <property type="component" value="Unassembled WGS sequence"/>
</dbReference>
<dbReference type="InterPro" id="IPR010982">
    <property type="entry name" value="Lambda_DNA-bd_dom_sf"/>
</dbReference>
<feature type="domain" description="HTH cro/C1-type" evidence="1">
    <location>
        <begin position="3"/>
        <end position="40"/>
    </location>
</feature>
<evidence type="ECO:0000313" key="3">
    <source>
        <dbReference type="Proteomes" id="UP000260793"/>
    </source>
</evidence>
<dbReference type="CDD" id="cd00093">
    <property type="entry name" value="HTH_XRE"/>
    <property type="match status" value="1"/>
</dbReference>
<dbReference type="RefSeq" id="WP_117687730.1">
    <property type="nucleotide sequence ID" value="NZ_QSQN01000005.1"/>
</dbReference>
<comment type="caution">
    <text evidence="2">The sequence shown here is derived from an EMBL/GenBank/DDBJ whole genome shotgun (WGS) entry which is preliminary data.</text>
</comment>
<gene>
    <name evidence="2" type="ORF">DXD17_02750</name>
</gene>
<dbReference type="SMART" id="SM00530">
    <property type="entry name" value="HTH_XRE"/>
    <property type="match status" value="1"/>
</dbReference>
<reference evidence="2 3" key="1">
    <citation type="submission" date="2018-08" db="EMBL/GenBank/DDBJ databases">
        <title>A genome reference for cultivated species of the human gut microbiota.</title>
        <authorList>
            <person name="Zou Y."/>
            <person name="Xue W."/>
            <person name="Luo G."/>
        </authorList>
    </citation>
    <scope>NUCLEOTIDE SEQUENCE [LARGE SCALE GENOMIC DNA]</scope>
    <source>
        <strain evidence="2 3">TF11-7</strain>
    </source>
</reference>
<dbReference type="AlphaFoldDB" id="A0A3E4LX24"/>
<dbReference type="InterPro" id="IPR001387">
    <property type="entry name" value="Cro/C1-type_HTH"/>
</dbReference>
<dbReference type="GO" id="GO:0003677">
    <property type="term" value="F:DNA binding"/>
    <property type="evidence" value="ECO:0007669"/>
    <property type="project" value="InterPro"/>
</dbReference>
<dbReference type="EMBL" id="QSQN01000005">
    <property type="protein sequence ID" value="RGK41967.1"/>
    <property type="molecule type" value="Genomic_DNA"/>
</dbReference>
<proteinExistence type="predicted"/>
<dbReference type="PROSITE" id="PS50943">
    <property type="entry name" value="HTH_CROC1"/>
    <property type="match status" value="1"/>
</dbReference>
<dbReference type="Pfam" id="PF01381">
    <property type="entry name" value="HTH_3"/>
    <property type="match status" value="1"/>
</dbReference>
<protein>
    <submittedName>
        <fullName evidence="2">XRE family transcriptional regulator</fullName>
    </submittedName>
</protein>
<accession>A0A3E4LX24</accession>
<dbReference type="Gene3D" id="1.10.260.40">
    <property type="entry name" value="lambda repressor-like DNA-binding domains"/>
    <property type="match status" value="1"/>
</dbReference>
<name>A0A3E4LX24_9FIRM</name>
<sequence length="139" mass="16502">MNIEEARKARGMSRKDVSRKLGIPYRSLENWEKGLSKCPDYVERLVVAEILRGGKKMTDIEVLMKNGYSKRKAEEELKRGTVVFEGEDFERHFDDYMEEWGVDEEEQEKYRKMLEEKIAIPDWGIVEDNGNTYYIMYCL</sequence>